<dbReference type="Pfam" id="PF00169">
    <property type="entry name" value="PH"/>
    <property type="match status" value="3"/>
</dbReference>
<dbReference type="Gene3D" id="2.30.29.30">
    <property type="entry name" value="Pleckstrin-homology domain (PH domain)/Phosphotyrosine-binding domain (PTB)"/>
    <property type="match status" value="3"/>
</dbReference>
<evidence type="ECO:0000259" key="7">
    <source>
        <dbReference type="PROSITE" id="PS50002"/>
    </source>
</evidence>
<feature type="compositionally biased region" description="Low complexity" evidence="5">
    <location>
        <begin position="863"/>
        <end position="876"/>
    </location>
</feature>
<feature type="region of interest" description="Disordered" evidence="5">
    <location>
        <begin position="257"/>
        <end position="396"/>
    </location>
</feature>
<feature type="compositionally biased region" description="Acidic residues" evidence="5">
    <location>
        <begin position="997"/>
        <end position="1012"/>
    </location>
</feature>
<name>A9VC35_MONBE</name>
<dbReference type="CDD" id="cd00821">
    <property type="entry name" value="PH"/>
    <property type="match status" value="1"/>
</dbReference>
<dbReference type="CDD" id="cd17671">
    <property type="entry name" value="RUN"/>
    <property type="match status" value="1"/>
</dbReference>
<dbReference type="InterPro" id="IPR037370">
    <property type="entry name" value="Pleckstrin"/>
</dbReference>
<dbReference type="Proteomes" id="UP000001357">
    <property type="component" value="Unassembled WGS sequence"/>
</dbReference>
<dbReference type="Gene3D" id="1.20.58.900">
    <property type="match status" value="1"/>
</dbReference>
<dbReference type="SMART" id="SM00593">
    <property type="entry name" value="RUN"/>
    <property type="match status" value="1"/>
</dbReference>
<dbReference type="PROSITE" id="PS50826">
    <property type="entry name" value="RUN"/>
    <property type="match status" value="1"/>
</dbReference>
<dbReference type="Pfam" id="PF14604">
    <property type="entry name" value="SH3_9"/>
    <property type="match status" value="1"/>
</dbReference>
<dbReference type="InterPro" id="IPR036028">
    <property type="entry name" value="SH3-like_dom_sf"/>
</dbReference>
<feature type="compositionally biased region" description="Polar residues" evidence="5">
    <location>
        <begin position="273"/>
        <end position="283"/>
    </location>
</feature>
<feature type="domain" description="RUN" evidence="9">
    <location>
        <begin position="1230"/>
        <end position="1374"/>
    </location>
</feature>
<dbReference type="GO" id="GO:0005765">
    <property type="term" value="C:lysosomal membrane"/>
    <property type="evidence" value="ECO:0007669"/>
    <property type="project" value="UniProtKB-SubCell"/>
</dbReference>
<evidence type="ECO:0000259" key="9">
    <source>
        <dbReference type="PROSITE" id="PS50826"/>
    </source>
</evidence>
<dbReference type="RefSeq" id="XP_001750253.1">
    <property type="nucleotide sequence ID" value="XM_001750201.1"/>
</dbReference>
<dbReference type="PANTHER" id="PTHR12092:SF16">
    <property type="entry name" value="PH DOMAIN-CONTAINING PROTEIN"/>
    <property type="match status" value="1"/>
</dbReference>
<comment type="subcellular location">
    <subcellularLocation>
        <location evidence="1">Lysosome membrane</location>
    </subcellularLocation>
</comment>
<dbReference type="PROSITE" id="PS50002">
    <property type="entry name" value="SH3"/>
    <property type="match status" value="1"/>
</dbReference>
<evidence type="ECO:0000256" key="2">
    <source>
        <dbReference type="ARBA" id="ARBA00022443"/>
    </source>
</evidence>
<dbReference type="GeneID" id="5895553"/>
<feature type="region of interest" description="Disordered" evidence="5">
    <location>
        <begin position="835"/>
        <end position="890"/>
    </location>
</feature>
<keyword evidence="6" id="KW-1133">Transmembrane helix</keyword>
<dbReference type="Pfam" id="PF02759">
    <property type="entry name" value="RUN"/>
    <property type="match status" value="1"/>
</dbReference>
<feature type="region of interest" description="Disordered" evidence="5">
    <location>
        <begin position="972"/>
        <end position="1012"/>
    </location>
</feature>
<dbReference type="InParanoid" id="A9VC35"/>
<dbReference type="SUPFAM" id="SSF50044">
    <property type="entry name" value="SH3-domain"/>
    <property type="match status" value="1"/>
</dbReference>
<organism evidence="10 11">
    <name type="scientific">Monosiga brevicollis</name>
    <name type="common">Choanoflagellate</name>
    <dbReference type="NCBI Taxonomy" id="81824"/>
    <lineage>
        <taxon>Eukaryota</taxon>
        <taxon>Choanoflagellata</taxon>
        <taxon>Craspedida</taxon>
        <taxon>Salpingoecidae</taxon>
        <taxon>Monosiga</taxon>
    </lineage>
</organism>
<feature type="domain" description="PH" evidence="8">
    <location>
        <begin position="616"/>
        <end position="711"/>
    </location>
</feature>
<sequence>MNGVDFGGVYLRKGGSLSSLSLSFFCYSSLPLFSLYFCFFSLYFCLSWSRVETSERERDFERERGTAVRWRSHQWAGHVCERERESECVCGRERFSAGGLVLVCLRRACPQQEEGAGREDGGCTGSMATPLVLEGWFLKRKPTLWGWDRRWFKVIDGQVMYFVQEHDDVDRRKGGFSLQDIEDVVPCNFSSKAKALPQQQQRYARQGLRIEVYRDGSLRSYELLCLEREEVYETWLNLLDLRTRLLRENLVNRPRSLTTRSENDGFEVLPMPNESQAQAPQRTASRRSVRFADAGASEADSDLAHNAALNDFGVNESSDEEDEASVSDSPRPAAKGAAVISGSHHDNDQINNHDAVEDTNASEPNLPSEPGHSAESQDGAADADQSETRTYRSRSRAISVSSARQIKVMVQAENYLTFPREGLTTVGDLMTLIESQLKRQPECLRLWCLTFPHDIRELPDDESLDLLGSLTSQLLLTTSEDRLSCTGVMIALKAPIFAREDQVVAFSDTARATGQAGMIMLKAAKASRPSRSGPSGLEERRARSMSSTLVLDGMLSIRAKGQGWGQRRCRLDADRIEIFKVGKLGASLKIDLDCILILTDGGVEQWWEVLQRRVPVVSKQGWLSKRGELNTKWKRRWFELRGRSLFYGPEKGIWKARINLARCDNVIIADEDDVDDSFVFYVVHNQRTYSIRADNEHSLLDWVQILRMCLPDQRVLHQGRLHKLGVYNRTFKPRFFQLTPSRLLYFDDETYSRCKGQIDLSLVRKAEPFSGSGGFHFAINAQDRAFELRADTDAQRQQWIGLINDAIAALLAASAASAAAAMLDPANRGETGTLQRMASSDSLQDIEPSKESTDDHGRSEGNHTATATSHAATTAHPAGRGSEPARAPWDVDVPEVGPPADFEANDVLGAWDVGSANQAPHWSSSSTALTREEMDALAASLDAEEPPASSILEYLESEPFDTRPRRSMAASVFSTSGDDGRLSVSDGNEPNRHGLLMEDDEEEEEMLEPDELTPEVEQRLMASLATSMTDGDNDLAPPESAEQSEGNALDVVTPSSLRVILHTLSKDQHQAGAFGSGRTITRIRLSGCVLSVNERNEWSLAAGSTWHAPNVAYDGPVEQMTLPPNVRVMFLKDLHAWHVPAPGSGALPSAAASSSTPASLPPARIHRNVSAAEQRFAQYKHTSLLANLKRAVRILTDFVCAADDAEDDQQNGDTGARGLVRRCDDMASPKIGSLVRQHFCSAMAHIFVKGLQVSRYGGFFKTTVWDVLVALTPAPSAATSSMLRKAYLVVRDLQQNPNMNNSNDVRVRSFFCAALTHHFLEEWLQAVYMDKPRLAKWYKPESFWCMCPQSCFEELLLMLTPLHGLPFRLHTSWERTFAGRGADPMGATDSYNYAMEVPAGTGMMASEAELGDLHDLPLVQALYDNDQPADEAELVFERGDILRVIKVLNEDWLKCELNGQEGIVPCNYVEELDQMEAELYMLTHDYEA</sequence>
<feature type="transmembrane region" description="Helical" evidence="6">
    <location>
        <begin position="20"/>
        <end position="46"/>
    </location>
</feature>
<evidence type="ECO:0000256" key="4">
    <source>
        <dbReference type="PROSITE-ProRule" id="PRU00192"/>
    </source>
</evidence>
<dbReference type="SUPFAM" id="SSF50729">
    <property type="entry name" value="PH domain-like"/>
    <property type="match status" value="3"/>
</dbReference>
<keyword evidence="6" id="KW-0472">Membrane</keyword>
<dbReference type="InterPro" id="IPR037213">
    <property type="entry name" value="Run_dom_sf"/>
</dbReference>
<evidence type="ECO:0000256" key="3">
    <source>
        <dbReference type="ARBA" id="ARBA00023228"/>
    </source>
</evidence>
<feature type="region of interest" description="Disordered" evidence="5">
    <location>
        <begin position="1028"/>
        <end position="1047"/>
    </location>
</feature>
<keyword evidence="3" id="KW-0458">Lysosome</keyword>
<evidence type="ECO:0000256" key="1">
    <source>
        <dbReference type="ARBA" id="ARBA00004656"/>
    </source>
</evidence>
<dbReference type="PANTHER" id="PTHR12092">
    <property type="entry name" value="PLECKSTRIN"/>
    <property type="match status" value="1"/>
</dbReference>
<feature type="domain" description="PH" evidence="8">
    <location>
        <begin position="130"/>
        <end position="244"/>
    </location>
</feature>
<gene>
    <name evidence="10" type="ORF">MONBRDRAFT_29777</name>
</gene>
<dbReference type="SMART" id="SM00233">
    <property type="entry name" value="PH"/>
    <property type="match status" value="3"/>
</dbReference>
<dbReference type="InterPro" id="IPR004012">
    <property type="entry name" value="Run_dom"/>
</dbReference>
<dbReference type="Gene3D" id="2.30.30.40">
    <property type="entry name" value="SH3 Domains"/>
    <property type="match status" value="1"/>
</dbReference>
<accession>A9VC35</accession>
<dbReference type="SUPFAM" id="SSF140741">
    <property type="entry name" value="RUN domain-like"/>
    <property type="match status" value="1"/>
</dbReference>
<dbReference type="GO" id="GO:0005886">
    <property type="term" value="C:plasma membrane"/>
    <property type="evidence" value="ECO:0000318"/>
    <property type="project" value="GO_Central"/>
</dbReference>
<dbReference type="GO" id="GO:0030036">
    <property type="term" value="P:actin cytoskeleton organization"/>
    <property type="evidence" value="ECO:0000318"/>
    <property type="project" value="GO_Central"/>
</dbReference>
<dbReference type="InterPro" id="IPR001452">
    <property type="entry name" value="SH3_domain"/>
</dbReference>
<feature type="domain" description="SH3" evidence="7">
    <location>
        <begin position="1414"/>
        <end position="1474"/>
    </location>
</feature>
<dbReference type="InterPro" id="IPR011993">
    <property type="entry name" value="PH-like_dom_sf"/>
</dbReference>
<keyword evidence="11" id="KW-1185">Reference proteome</keyword>
<evidence type="ECO:0000256" key="5">
    <source>
        <dbReference type="SAM" id="MobiDB-lite"/>
    </source>
</evidence>
<feature type="compositionally biased region" description="Basic and acidic residues" evidence="5">
    <location>
        <begin position="847"/>
        <end position="861"/>
    </location>
</feature>
<evidence type="ECO:0000313" key="10">
    <source>
        <dbReference type="EMBL" id="EDQ84912.1"/>
    </source>
</evidence>
<evidence type="ECO:0000313" key="11">
    <source>
        <dbReference type="Proteomes" id="UP000001357"/>
    </source>
</evidence>
<protein>
    <submittedName>
        <fullName evidence="10">Uncharacterized protein</fullName>
    </submittedName>
</protein>
<proteinExistence type="predicted"/>
<evidence type="ECO:0000256" key="6">
    <source>
        <dbReference type="SAM" id="Phobius"/>
    </source>
</evidence>
<reference evidence="10 11" key="1">
    <citation type="journal article" date="2008" name="Nature">
        <title>The genome of the choanoflagellate Monosiga brevicollis and the origin of metazoans.</title>
        <authorList>
            <consortium name="JGI Sequencing"/>
            <person name="King N."/>
            <person name="Westbrook M.J."/>
            <person name="Young S.L."/>
            <person name="Kuo A."/>
            <person name="Abedin M."/>
            <person name="Chapman J."/>
            <person name="Fairclough S."/>
            <person name="Hellsten U."/>
            <person name="Isogai Y."/>
            <person name="Letunic I."/>
            <person name="Marr M."/>
            <person name="Pincus D."/>
            <person name="Putnam N."/>
            <person name="Rokas A."/>
            <person name="Wright K.J."/>
            <person name="Zuzow R."/>
            <person name="Dirks W."/>
            <person name="Good M."/>
            <person name="Goodstein D."/>
            <person name="Lemons D."/>
            <person name="Li W."/>
            <person name="Lyons J.B."/>
            <person name="Morris A."/>
            <person name="Nichols S."/>
            <person name="Richter D.J."/>
            <person name="Salamov A."/>
            <person name="Bork P."/>
            <person name="Lim W.A."/>
            <person name="Manning G."/>
            <person name="Miller W.T."/>
            <person name="McGinnis W."/>
            <person name="Shapiro H."/>
            <person name="Tjian R."/>
            <person name="Grigoriev I.V."/>
            <person name="Rokhsar D."/>
        </authorList>
    </citation>
    <scope>NUCLEOTIDE SEQUENCE [LARGE SCALE GENOMIC DNA]</scope>
    <source>
        <strain evidence="11">MX1 / ATCC 50154</strain>
    </source>
</reference>
<evidence type="ECO:0000259" key="8">
    <source>
        <dbReference type="PROSITE" id="PS50003"/>
    </source>
</evidence>
<keyword evidence="2 4" id="KW-0728">SH3 domain</keyword>
<keyword evidence="6" id="KW-0812">Transmembrane</keyword>
<dbReference type="CDD" id="cd00174">
    <property type="entry name" value="SH3"/>
    <property type="match status" value="1"/>
</dbReference>
<dbReference type="PROSITE" id="PS50003">
    <property type="entry name" value="PH_DOMAIN"/>
    <property type="match status" value="3"/>
</dbReference>
<dbReference type="InterPro" id="IPR001849">
    <property type="entry name" value="PH_domain"/>
</dbReference>
<dbReference type="KEGG" id="mbr:MONBRDRAFT_29777"/>
<feature type="domain" description="PH" evidence="8">
    <location>
        <begin position="714"/>
        <end position="808"/>
    </location>
</feature>
<dbReference type="SMART" id="SM00326">
    <property type="entry name" value="SH3"/>
    <property type="match status" value="1"/>
</dbReference>
<dbReference type="EMBL" id="CH991579">
    <property type="protein sequence ID" value="EDQ84912.1"/>
    <property type="molecule type" value="Genomic_DNA"/>
</dbReference>